<dbReference type="HOGENOM" id="CLU_424726_0_0_1"/>
<evidence type="ECO:0000313" key="3">
    <source>
        <dbReference type="Proteomes" id="UP000030746"/>
    </source>
</evidence>
<dbReference type="SUPFAM" id="SSF47473">
    <property type="entry name" value="EF-hand"/>
    <property type="match status" value="1"/>
</dbReference>
<dbReference type="Proteomes" id="UP000030746">
    <property type="component" value="Unassembled WGS sequence"/>
</dbReference>
<name>V4B517_LOTGI</name>
<dbReference type="Gene3D" id="1.10.238.10">
    <property type="entry name" value="EF-hand"/>
    <property type="match status" value="1"/>
</dbReference>
<feature type="compositionally biased region" description="Polar residues" evidence="1">
    <location>
        <begin position="308"/>
        <end position="320"/>
    </location>
</feature>
<dbReference type="AlphaFoldDB" id="V4B517"/>
<feature type="compositionally biased region" description="Polar residues" evidence="1">
    <location>
        <begin position="388"/>
        <end position="400"/>
    </location>
</feature>
<dbReference type="RefSeq" id="XP_009048221.1">
    <property type="nucleotide sequence ID" value="XM_009049973.1"/>
</dbReference>
<gene>
    <name evidence="2" type="ORF">LOTGIDRAFT_172795</name>
</gene>
<sequence length="645" mass="74538">MMKHDQLSMNSEMFPFLPIRSDISEASKSYRSREKTNTTVTGSIKGLKTDRNRRHTSPNHQQNKAVPYIIDNINLPRLDPNTPRRRRYAGGSVGYIISFTVGPCNQFKERFYSCFICGAKNIPDYDDAIPKTTWLECMAFVIDTGQLFWNIRQMDGLTSRPEEPEEINPQPAPFKSQDFLSSTVMKNMPISKRHQDTFNTLDNLYSGKRGQALHTQRYNWDTSRSFDSMSQRDRLIAEIESLERLRDIRRKTEILPHRLPLDMCMGGKRLDIEERFDINREIRRLKAMVLPQYAKDLYHGRGIHLPRSNHNSIKPRQPQISEFDDYDDNVTNSAPPSLIRKPYGVSTQRSFNESLPQSHRKDILPQINRNPHLGFDLDASLSRSNALPSLNRSPASWIQDQNKHLKERQLEEEENERKKQDVVRIPEAERSNTDVITPGAPPPTAGLTITPSGYLTPSKTPYPLKGTELSEIVPEEQQETLRQKFHSLNTDSTGHLDFDQLRQELPSEITIQQENFLKQVYDITSSSTYFGVDEFLNMSKLGDTVYELSGEAKEAFKDLDDVELKQFIIHYVDLFQSVDRNHSGKISLRSLKEILSTAWDVNLEDTTTWSKMIDTVNMMKPDQITKIEYLAHLPYFHRFSNSMKS</sequence>
<evidence type="ECO:0000256" key="1">
    <source>
        <dbReference type="SAM" id="MobiDB-lite"/>
    </source>
</evidence>
<dbReference type="OrthoDB" id="10007716at2759"/>
<organism evidence="2 3">
    <name type="scientific">Lottia gigantea</name>
    <name type="common">Giant owl limpet</name>
    <dbReference type="NCBI Taxonomy" id="225164"/>
    <lineage>
        <taxon>Eukaryota</taxon>
        <taxon>Metazoa</taxon>
        <taxon>Spiralia</taxon>
        <taxon>Lophotrochozoa</taxon>
        <taxon>Mollusca</taxon>
        <taxon>Gastropoda</taxon>
        <taxon>Patellogastropoda</taxon>
        <taxon>Lottioidea</taxon>
        <taxon>Lottiidae</taxon>
        <taxon>Lottia</taxon>
    </lineage>
</organism>
<evidence type="ECO:0000313" key="2">
    <source>
        <dbReference type="EMBL" id="ESP01062.1"/>
    </source>
</evidence>
<feature type="region of interest" description="Disordered" evidence="1">
    <location>
        <begin position="306"/>
        <end position="326"/>
    </location>
</feature>
<dbReference type="OMA" id="GFMSYIP"/>
<proteinExistence type="predicted"/>
<protein>
    <recommendedName>
        <fullName evidence="4">EF-hand domain-containing protein</fullName>
    </recommendedName>
</protein>
<dbReference type="GeneID" id="20242187"/>
<feature type="compositionally biased region" description="Basic and acidic residues" evidence="1">
    <location>
        <begin position="401"/>
        <end position="432"/>
    </location>
</feature>
<keyword evidence="3" id="KW-1185">Reference proteome</keyword>
<reference evidence="2 3" key="1">
    <citation type="journal article" date="2013" name="Nature">
        <title>Insights into bilaterian evolution from three spiralian genomes.</title>
        <authorList>
            <person name="Simakov O."/>
            <person name="Marletaz F."/>
            <person name="Cho S.J."/>
            <person name="Edsinger-Gonzales E."/>
            <person name="Havlak P."/>
            <person name="Hellsten U."/>
            <person name="Kuo D.H."/>
            <person name="Larsson T."/>
            <person name="Lv J."/>
            <person name="Arendt D."/>
            <person name="Savage R."/>
            <person name="Osoegawa K."/>
            <person name="de Jong P."/>
            <person name="Grimwood J."/>
            <person name="Chapman J.A."/>
            <person name="Shapiro H."/>
            <person name="Aerts A."/>
            <person name="Otillar R.P."/>
            <person name="Terry A.Y."/>
            <person name="Boore J.L."/>
            <person name="Grigoriev I.V."/>
            <person name="Lindberg D.R."/>
            <person name="Seaver E.C."/>
            <person name="Weisblat D.A."/>
            <person name="Putnam N.H."/>
            <person name="Rokhsar D.S."/>
        </authorList>
    </citation>
    <scope>NUCLEOTIDE SEQUENCE [LARGE SCALE GENOMIC DNA]</scope>
</reference>
<dbReference type="CTD" id="20242187"/>
<dbReference type="InterPro" id="IPR011992">
    <property type="entry name" value="EF-hand-dom_pair"/>
</dbReference>
<dbReference type="EMBL" id="KB200559">
    <property type="protein sequence ID" value="ESP01062.1"/>
    <property type="molecule type" value="Genomic_DNA"/>
</dbReference>
<feature type="region of interest" description="Disordered" evidence="1">
    <location>
        <begin position="28"/>
        <end position="61"/>
    </location>
</feature>
<evidence type="ECO:0008006" key="4">
    <source>
        <dbReference type="Google" id="ProtNLM"/>
    </source>
</evidence>
<feature type="region of interest" description="Disordered" evidence="1">
    <location>
        <begin position="388"/>
        <end position="456"/>
    </location>
</feature>
<dbReference type="KEGG" id="lgi:LOTGIDRAFT_172795"/>
<accession>V4B517</accession>